<dbReference type="STRING" id="645990.SAMN00120144_2048"/>
<dbReference type="EMBL" id="FWWW01000067">
    <property type="protein sequence ID" value="SMB94651.1"/>
    <property type="molecule type" value="Genomic_DNA"/>
</dbReference>
<reference evidence="2 3" key="1">
    <citation type="submission" date="2017-04" db="EMBL/GenBank/DDBJ databases">
        <authorList>
            <person name="Afonso C.L."/>
            <person name="Miller P.J."/>
            <person name="Scott M.A."/>
            <person name="Spackman E."/>
            <person name="Goraichik I."/>
            <person name="Dimitrov K.M."/>
            <person name="Suarez D.L."/>
            <person name="Swayne D.E."/>
        </authorList>
    </citation>
    <scope>NUCLEOTIDE SEQUENCE [LARGE SCALE GENOMIC DNA]</scope>
    <source>
        <strain evidence="2 3">DSM 11622</strain>
    </source>
</reference>
<keyword evidence="3" id="KW-1185">Reference proteome</keyword>
<keyword evidence="1" id="KW-0812">Transmembrane</keyword>
<evidence type="ECO:0000313" key="3">
    <source>
        <dbReference type="Proteomes" id="UP000192266"/>
    </source>
</evidence>
<feature type="transmembrane region" description="Helical" evidence="1">
    <location>
        <begin position="40"/>
        <end position="62"/>
    </location>
</feature>
<name>A0A1W1VNL3_9BACT</name>
<dbReference type="Proteomes" id="UP000192266">
    <property type="component" value="Unassembled WGS sequence"/>
</dbReference>
<evidence type="ECO:0000256" key="1">
    <source>
        <dbReference type="SAM" id="Phobius"/>
    </source>
</evidence>
<dbReference type="AlphaFoldDB" id="A0A1W1VNL3"/>
<organism evidence="2 3">
    <name type="scientific">Hymenobacter roseosalivarius DSM 11622</name>
    <dbReference type="NCBI Taxonomy" id="645990"/>
    <lineage>
        <taxon>Bacteria</taxon>
        <taxon>Pseudomonadati</taxon>
        <taxon>Bacteroidota</taxon>
        <taxon>Cytophagia</taxon>
        <taxon>Cytophagales</taxon>
        <taxon>Hymenobacteraceae</taxon>
        <taxon>Hymenobacter</taxon>
    </lineage>
</organism>
<sequence>MKEPSKTPYSPGERNPKLLWEADLAVKDLVQPLTLRRIRLFQTAGVIVLLLAAGVAGWWLFLRPESGEKMVKDMIAAAGGMEAWQNVKDGSFVRTHRLYDENGRVIKQSSEAFSFRNTSDGHQVLIKTRTPEGGQVLLGRDKGGYWASLDEKEVDPKKIAEDMELMCDDEGCSPLCAVEMALYRMSFPFKLADGGVIPRNGGTAVLNGEKVQLLDVTFDPKVGHDRWVFYTDPATKFIRKIEHYPSMKDNVQPEEIFLSDFKKEGGIVLSHSNKYYRSNGKLLEEYQVSDVKFNASLAPDIFDKPAALASN</sequence>
<protein>
    <submittedName>
        <fullName evidence="2">Uncharacterized protein</fullName>
    </submittedName>
</protein>
<keyword evidence="1" id="KW-1133">Transmembrane helix</keyword>
<gene>
    <name evidence="2" type="ORF">SAMN00120144_2048</name>
</gene>
<dbReference type="RefSeq" id="WP_084445226.1">
    <property type="nucleotide sequence ID" value="NZ_FWWW01000067.1"/>
</dbReference>
<proteinExistence type="predicted"/>
<keyword evidence="1" id="KW-0472">Membrane</keyword>
<accession>A0A1W1VNL3</accession>
<dbReference type="OrthoDB" id="1420384at2"/>
<evidence type="ECO:0000313" key="2">
    <source>
        <dbReference type="EMBL" id="SMB94651.1"/>
    </source>
</evidence>